<accession>A0ABY6HW41</accession>
<name>A0ABY6HW41_9ARCH</name>
<sequence length="136" mass="15532">MPMISLQVNAQLINELDGIQKQLGVTSRSEILRMAINNLIRENQKEAPSESHRIACITVHHEVREDIYDRFLGLTEQHESIIKSIGQYNLKNIIIKSIMVAGSGTEIDDFFHSLSGDRLFKCTITYIIIPEKDHIE</sequence>
<dbReference type="SUPFAM" id="SSF47598">
    <property type="entry name" value="Ribbon-helix-helix"/>
    <property type="match status" value="1"/>
</dbReference>
<evidence type="ECO:0000313" key="1">
    <source>
        <dbReference type="EMBL" id="UYP47738.1"/>
    </source>
</evidence>
<dbReference type="InterPro" id="IPR027271">
    <property type="entry name" value="Acetolactate_synth/TF_NikR_C"/>
</dbReference>
<dbReference type="InterPro" id="IPR010985">
    <property type="entry name" value="Ribbon_hlx_hlx"/>
</dbReference>
<reference evidence="1" key="1">
    <citation type="submission" date="2022-09" db="EMBL/GenBank/DDBJ databases">
        <title>Actin cytoskeleton and complex cell architecture in an #Asgard archaeon.</title>
        <authorList>
            <person name="Ponce Toledo R.I."/>
            <person name="Schleper C."/>
            <person name="Rodrigues Oliveira T."/>
            <person name="Wollweber F."/>
            <person name="Xu J."/>
            <person name="Rittmann S."/>
            <person name="Klingl A."/>
            <person name="Pilhofer M."/>
        </authorList>
    </citation>
    <scope>NUCLEOTIDE SEQUENCE</scope>
    <source>
        <strain evidence="1">B-35</strain>
    </source>
</reference>
<dbReference type="PANTHER" id="PTHR34719">
    <property type="entry name" value="NICKEL-RESPONSIVE REGULATOR"/>
    <property type="match status" value="1"/>
</dbReference>
<dbReference type="Gene3D" id="3.30.70.1150">
    <property type="entry name" value="ACT-like. Chain A, domain 2"/>
    <property type="match status" value="1"/>
</dbReference>
<gene>
    <name evidence="1" type="ORF">NEF87_004023</name>
</gene>
<evidence type="ECO:0000313" key="2">
    <source>
        <dbReference type="Proteomes" id="UP001208689"/>
    </source>
</evidence>
<keyword evidence="2" id="KW-1185">Reference proteome</keyword>
<proteinExistence type="predicted"/>
<dbReference type="PANTHER" id="PTHR34719:SF2">
    <property type="entry name" value="NICKEL-RESPONSIVE REGULATOR"/>
    <property type="match status" value="1"/>
</dbReference>
<dbReference type="Proteomes" id="UP001208689">
    <property type="component" value="Chromosome"/>
</dbReference>
<protein>
    <submittedName>
        <fullName evidence="1">Nickel-responsive regulator</fullName>
    </submittedName>
</protein>
<organism evidence="1 2">
    <name type="scientific">Candidatus Lokiarchaeum ossiferum</name>
    <dbReference type="NCBI Taxonomy" id="2951803"/>
    <lineage>
        <taxon>Archaea</taxon>
        <taxon>Promethearchaeati</taxon>
        <taxon>Promethearchaeota</taxon>
        <taxon>Promethearchaeia</taxon>
        <taxon>Promethearchaeales</taxon>
        <taxon>Promethearchaeaceae</taxon>
        <taxon>Candidatus Lokiarchaeum</taxon>
    </lineage>
</organism>
<dbReference type="InterPro" id="IPR050192">
    <property type="entry name" value="CopG/NikR_regulator"/>
</dbReference>
<dbReference type="EMBL" id="CP104013">
    <property type="protein sequence ID" value="UYP47738.1"/>
    <property type="molecule type" value="Genomic_DNA"/>
</dbReference>
<dbReference type="CDD" id="cd22231">
    <property type="entry name" value="RHH_NikR_HicB-like"/>
    <property type="match status" value="1"/>
</dbReference>